<evidence type="ECO:0000313" key="1">
    <source>
        <dbReference type="EMBL" id="MFC4600214.1"/>
    </source>
</evidence>
<dbReference type="RefSeq" id="WP_378099109.1">
    <property type="nucleotide sequence ID" value="NZ_JBHSEP010000014.1"/>
</dbReference>
<gene>
    <name evidence="1" type="ORF">ACFO3S_18355</name>
</gene>
<accession>A0ABV9FGE7</accession>
<sequence length="160" mass="16574">MTINVGIFEQEDQVLEGIRALQEAGAKGSEIRVVVGNREDVPMLAASPDVNLEEAYEIQAARLEDTGEAWVPGVAPISAYPAGNLTAGNGTPGVAVVVDEDRGEAGTEGTLVAIGIPGRLSKRCARAVDSGRIVLAVEAGNEIDARRILERAGAAVPDSD</sequence>
<comment type="caution">
    <text evidence="1">The sequence shown here is derived from an EMBL/GenBank/DDBJ whole genome shotgun (WGS) entry which is preliminary data.</text>
</comment>
<proteinExistence type="predicted"/>
<name>A0ABV9FGE7_9BACL</name>
<keyword evidence="2" id="KW-1185">Reference proteome</keyword>
<evidence type="ECO:0000313" key="2">
    <source>
        <dbReference type="Proteomes" id="UP001596028"/>
    </source>
</evidence>
<dbReference type="Proteomes" id="UP001596028">
    <property type="component" value="Unassembled WGS sequence"/>
</dbReference>
<organism evidence="1 2">
    <name type="scientific">Cohnella hongkongensis</name>
    <dbReference type="NCBI Taxonomy" id="178337"/>
    <lineage>
        <taxon>Bacteria</taxon>
        <taxon>Bacillati</taxon>
        <taxon>Bacillota</taxon>
        <taxon>Bacilli</taxon>
        <taxon>Bacillales</taxon>
        <taxon>Paenibacillaceae</taxon>
        <taxon>Cohnella</taxon>
    </lineage>
</organism>
<evidence type="ECO:0008006" key="3">
    <source>
        <dbReference type="Google" id="ProtNLM"/>
    </source>
</evidence>
<protein>
    <recommendedName>
        <fullName evidence="3">General stress protein 17M-like domain-containing protein</fullName>
    </recommendedName>
</protein>
<reference evidence="2" key="1">
    <citation type="journal article" date="2019" name="Int. J. Syst. Evol. Microbiol.">
        <title>The Global Catalogue of Microorganisms (GCM) 10K type strain sequencing project: providing services to taxonomists for standard genome sequencing and annotation.</title>
        <authorList>
            <consortium name="The Broad Institute Genomics Platform"/>
            <consortium name="The Broad Institute Genome Sequencing Center for Infectious Disease"/>
            <person name="Wu L."/>
            <person name="Ma J."/>
        </authorList>
    </citation>
    <scope>NUCLEOTIDE SEQUENCE [LARGE SCALE GENOMIC DNA]</scope>
    <source>
        <strain evidence="2">CCUG 49571</strain>
    </source>
</reference>
<dbReference type="EMBL" id="JBHSEP010000014">
    <property type="protein sequence ID" value="MFC4600214.1"/>
    <property type="molecule type" value="Genomic_DNA"/>
</dbReference>